<reference evidence="1 2" key="1">
    <citation type="journal article" date="2008" name="Int. J. Syst. Evol. Microbiol.">
        <title>Tessaracoccus flavescens sp. nov., isolated from marine sediment.</title>
        <authorList>
            <person name="Lee D.W."/>
            <person name="Lee S.D."/>
        </authorList>
    </citation>
    <scope>NUCLEOTIDE SEQUENCE [LARGE SCALE GENOMIC DNA]</scope>
    <source>
        <strain evidence="1 2">SST-39T</strain>
    </source>
</reference>
<name>A0A1Q2CXN4_9ACTN</name>
<dbReference type="STRING" id="399497.BW733_08710"/>
<dbReference type="SUPFAM" id="SSF52540">
    <property type="entry name" value="P-loop containing nucleoside triphosphate hydrolases"/>
    <property type="match status" value="1"/>
</dbReference>
<dbReference type="Gene3D" id="3.40.50.300">
    <property type="entry name" value="P-loop containing nucleotide triphosphate hydrolases"/>
    <property type="match status" value="1"/>
</dbReference>
<dbReference type="GO" id="GO:0005524">
    <property type="term" value="F:ATP binding"/>
    <property type="evidence" value="ECO:0007669"/>
    <property type="project" value="UniProtKB-KW"/>
</dbReference>
<dbReference type="KEGG" id="tfa:BW733_08710"/>
<dbReference type="InterPro" id="IPR027417">
    <property type="entry name" value="P-loop_NTPase"/>
</dbReference>
<sequence>MSRVLVTGMSGAGKTTLLAELAGRGHHTVDTDYDGWVLPDGTWDEDRMGRLLAEPADVVVSGTVENQGRFYDRFEHVVLLTAPLEVLLERVTSRTTNPYGSAEGDRALIEQHVTTVEPLLRQTATAVLDGRLPVSELADTVEELLARDLP</sequence>
<dbReference type="EMBL" id="CP019607">
    <property type="protein sequence ID" value="AQP50896.1"/>
    <property type="molecule type" value="Genomic_DNA"/>
</dbReference>
<organism evidence="1 2">
    <name type="scientific">Tessaracoccus flavescens</name>
    <dbReference type="NCBI Taxonomy" id="399497"/>
    <lineage>
        <taxon>Bacteria</taxon>
        <taxon>Bacillati</taxon>
        <taxon>Actinomycetota</taxon>
        <taxon>Actinomycetes</taxon>
        <taxon>Propionibacteriales</taxon>
        <taxon>Propionibacteriaceae</taxon>
        <taxon>Tessaracoccus</taxon>
    </lineage>
</organism>
<keyword evidence="1" id="KW-0067">ATP-binding</keyword>
<evidence type="ECO:0000313" key="2">
    <source>
        <dbReference type="Proteomes" id="UP000188235"/>
    </source>
</evidence>
<dbReference type="Pfam" id="PF13238">
    <property type="entry name" value="AAA_18"/>
    <property type="match status" value="1"/>
</dbReference>
<dbReference type="AlphaFoldDB" id="A0A1Q2CXN4"/>
<evidence type="ECO:0000313" key="1">
    <source>
        <dbReference type="EMBL" id="AQP50896.1"/>
    </source>
</evidence>
<dbReference type="OrthoDB" id="5019413at2"/>
<accession>A0A1Q2CXN4</accession>
<keyword evidence="1" id="KW-0547">Nucleotide-binding</keyword>
<dbReference type="Proteomes" id="UP000188235">
    <property type="component" value="Chromosome"/>
</dbReference>
<protein>
    <submittedName>
        <fullName evidence="1">ATP-binding protein</fullName>
    </submittedName>
</protein>
<keyword evidence="2" id="KW-1185">Reference proteome</keyword>
<gene>
    <name evidence="1" type="ORF">BW733_08710</name>
</gene>
<proteinExistence type="predicted"/>
<dbReference type="RefSeq" id="WP_077349682.1">
    <property type="nucleotide sequence ID" value="NZ_CP019607.1"/>
</dbReference>